<sequence length="108" mass="12202">MNSDILVDRLWGGKLESTWFDVAAGRADLVISTTSDDDVRRFRVVADSLREFRFETDGGGRPWFYAEVTSAFIEEVAEGLVRLTLVLWSEAHEMVISAKSITIEEMLT</sequence>
<dbReference type="Proteomes" id="UP001240150">
    <property type="component" value="Chromosome"/>
</dbReference>
<organism evidence="1 2">
    <name type="scientific">Actinoplanes oblitus</name>
    <dbReference type="NCBI Taxonomy" id="3040509"/>
    <lineage>
        <taxon>Bacteria</taxon>
        <taxon>Bacillati</taxon>
        <taxon>Actinomycetota</taxon>
        <taxon>Actinomycetes</taxon>
        <taxon>Micromonosporales</taxon>
        <taxon>Micromonosporaceae</taxon>
        <taxon>Actinoplanes</taxon>
    </lineage>
</organism>
<dbReference type="EMBL" id="CP126980">
    <property type="protein sequence ID" value="WIM97337.1"/>
    <property type="molecule type" value="Genomic_DNA"/>
</dbReference>
<gene>
    <name evidence="1" type="ORF">ACTOB_000846</name>
</gene>
<accession>A0ABY8WIU5</accession>
<protein>
    <submittedName>
        <fullName evidence="1">Uncharacterized protein</fullName>
    </submittedName>
</protein>
<proteinExistence type="predicted"/>
<keyword evidence="2" id="KW-1185">Reference proteome</keyword>
<evidence type="ECO:0000313" key="1">
    <source>
        <dbReference type="EMBL" id="WIM97337.1"/>
    </source>
</evidence>
<reference evidence="1 2" key="1">
    <citation type="submission" date="2023-06" db="EMBL/GenBank/DDBJ databases">
        <authorList>
            <person name="Yushchuk O."/>
            <person name="Binda E."/>
            <person name="Ruckert-Reed C."/>
            <person name="Fedorenko V."/>
            <person name="Kalinowski J."/>
            <person name="Marinelli F."/>
        </authorList>
    </citation>
    <scope>NUCLEOTIDE SEQUENCE [LARGE SCALE GENOMIC DNA]</scope>
    <source>
        <strain evidence="1 2">NRRL 3884</strain>
    </source>
</reference>
<dbReference type="RefSeq" id="WP_284918729.1">
    <property type="nucleotide sequence ID" value="NZ_CP126980.1"/>
</dbReference>
<name>A0ABY8WIU5_9ACTN</name>
<evidence type="ECO:0000313" key="2">
    <source>
        <dbReference type="Proteomes" id="UP001240150"/>
    </source>
</evidence>